<evidence type="ECO:0000313" key="6">
    <source>
        <dbReference type="Proteomes" id="UP000278143"/>
    </source>
</evidence>
<dbReference type="PROSITE" id="PS50056">
    <property type="entry name" value="TYR_PHOSPHATASE_2"/>
    <property type="match status" value="1"/>
</dbReference>
<dbReference type="InterPro" id="IPR016130">
    <property type="entry name" value="Tyr_Pase_AS"/>
</dbReference>
<dbReference type="EMBL" id="KZ989143">
    <property type="protein sequence ID" value="RKP27850.1"/>
    <property type="molecule type" value="Genomic_DNA"/>
</dbReference>
<keyword evidence="1" id="KW-0378">Hydrolase</keyword>
<dbReference type="Pfam" id="PF00782">
    <property type="entry name" value="DSPc"/>
    <property type="match status" value="1"/>
</dbReference>
<evidence type="ECO:0000256" key="2">
    <source>
        <dbReference type="ARBA" id="ARBA00022912"/>
    </source>
</evidence>
<accession>A0A4P9Z7Z3</accession>
<dbReference type="SMART" id="SM00195">
    <property type="entry name" value="DSPc"/>
    <property type="match status" value="1"/>
</dbReference>
<dbReference type="GO" id="GO:0005634">
    <property type="term" value="C:nucleus"/>
    <property type="evidence" value="ECO:0007669"/>
    <property type="project" value="GOC"/>
</dbReference>
<dbReference type="PROSITE" id="PS50054">
    <property type="entry name" value="TYR_PHOSPHATASE_DUAL"/>
    <property type="match status" value="1"/>
</dbReference>
<keyword evidence="2" id="KW-0904">Protein phosphatase</keyword>
<reference evidence="6" key="1">
    <citation type="journal article" date="2018" name="Nat. Microbiol.">
        <title>Leveraging single-cell genomics to expand the fungal tree of life.</title>
        <authorList>
            <person name="Ahrendt S.R."/>
            <person name="Quandt C.A."/>
            <person name="Ciobanu D."/>
            <person name="Clum A."/>
            <person name="Salamov A."/>
            <person name="Andreopoulos B."/>
            <person name="Cheng J.F."/>
            <person name="Woyke T."/>
            <person name="Pelin A."/>
            <person name="Henrissat B."/>
            <person name="Reynolds N.K."/>
            <person name="Benny G.L."/>
            <person name="Smith M.E."/>
            <person name="James T.Y."/>
            <person name="Grigoriev I.V."/>
        </authorList>
    </citation>
    <scope>NUCLEOTIDE SEQUENCE [LARGE SCALE GENOMIC DNA]</scope>
    <source>
        <strain evidence="6">Benny S71-1</strain>
    </source>
</reference>
<evidence type="ECO:0000259" key="4">
    <source>
        <dbReference type="PROSITE" id="PS50056"/>
    </source>
</evidence>
<dbReference type="InterPro" id="IPR000340">
    <property type="entry name" value="Dual-sp_phosphatase_cat-dom"/>
</dbReference>
<dbReference type="SUPFAM" id="SSF52799">
    <property type="entry name" value="(Phosphotyrosine protein) phosphatases II"/>
    <property type="match status" value="1"/>
</dbReference>
<dbReference type="PANTHER" id="PTHR47550:SF1">
    <property type="entry name" value="DUAL SPECIFICITY PROTEIN PHOSPHATASE PPS1"/>
    <property type="match status" value="1"/>
</dbReference>
<dbReference type="InterPro" id="IPR020422">
    <property type="entry name" value="TYR_PHOSPHATASE_DUAL_dom"/>
</dbReference>
<evidence type="ECO:0000256" key="1">
    <source>
        <dbReference type="ARBA" id="ARBA00022801"/>
    </source>
</evidence>
<dbReference type="GO" id="GO:0008138">
    <property type="term" value="F:protein tyrosine/serine/threonine phosphatase activity"/>
    <property type="evidence" value="ECO:0007669"/>
    <property type="project" value="TreeGrafter"/>
</dbReference>
<protein>
    <submittedName>
        <fullName evidence="5">Protein-tyrosine phosphatase-like protein</fullName>
    </submittedName>
</protein>
<proteinExistence type="predicted"/>
<organism evidence="5 6">
    <name type="scientific">Syncephalis pseudoplumigaleata</name>
    <dbReference type="NCBI Taxonomy" id="1712513"/>
    <lineage>
        <taxon>Eukaryota</taxon>
        <taxon>Fungi</taxon>
        <taxon>Fungi incertae sedis</taxon>
        <taxon>Zoopagomycota</taxon>
        <taxon>Zoopagomycotina</taxon>
        <taxon>Zoopagomycetes</taxon>
        <taxon>Zoopagales</taxon>
        <taxon>Piptocephalidaceae</taxon>
        <taxon>Syncephalis</taxon>
    </lineage>
</organism>
<dbReference type="PROSITE" id="PS00383">
    <property type="entry name" value="TYR_PHOSPHATASE_1"/>
    <property type="match status" value="1"/>
</dbReference>
<sequence length="180" mass="20109">MASCCWIALTLHGPGTFPSRILPHLLLGDIAMANNVGLLKALGVTHVLSVGIRPSHSERSLTFKFVDNIEDDGYGDLLGCFHECNAFIDEARAANGRVLVHCQVGTSRSATVSIAYIISHLNLSLLDAYFFVRARRLLLIIQPNLRLMYNLLEYEWQQRQTLSLPWVDLARSISLLNSNF</sequence>
<evidence type="ECO:0000313" key="5">
    <source>
        <dbReference type="EMBL" id="RKP27850.1"/>
    </source>
</evidence>
<dbReference type="Gene3D" id="3.90.190.10">
    <property type="entry name" value="Protein tyrosine phosphatase superfamily"/>
    <property type="match status" value="1"/>
</dbReference>
<dbReference type="InterPro" id="IPR000387">
    <property type="entry name" value="Tyr_Pase_dom"/>
</dbReference>
<keyword evidence="6" id="KW-1185">Reference proteome</keyword>
<evidence type="ECO:0000259" key="3">
    <source>
        <dbReference type="PROSITE" id="PS50054"/>
    </source>
</evidence>
<dbReference type="InterPro" id="IPR053239">
    <property type="entry name" value="Dual_spec_PTase"/>
</dbReference>
<feature type="domain" description="Tyrosine-protein phosphatase" evidence="3">
    <location>
        <begin position="17"/>
        <end position="160"/>
    </location>
</feature>
<feature type="domain" description="Tyrosine specific protein phosphatases" evidence="4">
    <location>
        <begin position="85"/>
        <end position="147"/>
    </location>
</feature>
<dbReference type="GO" id="GO:0033260">
    <property type="term" value="P:nuclear DNA replication"/>
    <property type="evidence" value="ECO:0007669"/>
    <property type="project" value="TreeGrafter"/>
</dbReference>
<name>A0A4P9Z7Z3_9FUNG</name>
<dbReference type="OrthoDB" id="273181at2759"/>
<dbReference type="PANTHER" id="PTHR47550">
    <property type="entry name" value="DUAL SPECIFICITY PROTEIN PHOSPHATASE PPS1"/>
    <property type="match status" value="1"/>
</dbReference>
<gene>
    <name evidence="5" type="ORF">SYNPS1DRAFT_12052</name>
</gene>
<dbReference type="Proteomes" id="UP000278143">
    <property type="component" value="Unassembled WGS sequence"/>
</dbReference>
<dbReference type="InterPro" id="IPR029021">
    <property type="entry name" value="Prot-tyrosine_phosphatase-like"/>
</dbReference>
<dbReference type="AlphaFoldDB" id="A0A4P9Z7Z3"/>